<feature type="transmembrane region" description="Helical" evidence="2">
    <location>
        <begin position="26"/>
        <end position="45"/>
    </location>
</feature>
<comment type="caution">
    <text evidence="3">The sequence shown here is derived from an EMBL/GenBank/DDBJ whole genome shotgun (WGS) entry which is preliminary data.</text>
</comment>
<dbReference type="RefSeq" id="WP_332901688.1">
    <property type="nucleotide sequence ID" value="NZ_JBAGLP010000116.1"/>
</dbReference>
<dbReference type="Proteomes" id="UP001310387">
    <property type="component" value="Unassembled WGS sequence"/>
</dbReference>
<name>A0ABU7Z670_9MICO</name>
<keyword evidence="2" id="KW-1133">Transmembrane helix</keyword>
<keyword evidence="2" id="KW-0472">Membrane</keyword>
<dbReference type="EMBL" id="JBAGLP010000116">
    <property type="protein sequence ID" value="MEG3614997.1"/>
    <property type="molecule type" value="Genomic_DNA"/>
</dbReference>
<dbReference type="NCBIfam" id="NF041635">
    <property type="entry name" value="STM3941_fam"/>
    <property type="match status" value="1"/>
</dbReference>
<evidence type="ECO:0000256" key="2">
    <source>
        <dbReference type="SAM" id="Phobius"/>
    </source>
</evidence>
<proteinExistence type="predicted"/>
<feature type="region of interest" description="Disordered" evidence="1">
    <location>
        <begin position="169"/>
        <end position="199"/>
    </location>
</feature>
<reference evidence="3" key="2">
    <citation type="submission" date="2024-02" db="EMBL/GenBank/DDBJ databases">
        <authorList>
            <person name="Prathaban M."/>
            <person name="Mythili R."/>
            <person name="Sharmila Devi N."/>
            <person name="Sobanaa M."/>
            <person name="Prathiviraj R."/>
            <person name="Selvin J."/>
        </authorList>
    </citation>
    <scope>NUCLEOTIDE SEQUENCE</scope>
    <source>
        <strain evidence="3">MP1014</strain>
    </source>
</reference>
<evidence type="ECO:0000313" key="3">
    <source>
        <dbReference type="EMBL" id="MEG3614997.1"/>
    </source>
</evidence>
<organism evidence="3 4">
    <name type="scientific">Isoptericola haloaureus</name>
    <dbReference type="NCBI Taxonomy" id="1542902"/>
    <lineage>
        <taxon>Bacteria</taxon>
        <taxon>Bacillati</taxon>
        <taxon>Actinomycetota</taxon>
        <taxon>Actinomycetes</taxon>
        <taxon>Micrococcales</taxon>
        <taxon>Promicromonosporaceae</taxon>
        <taxon>Isoptericola</taxon>
    </lineage>
</organism>
<feature type="transmembrane region" description="Helical" evidence="2">
    <location>
        <begin position="57"/>
        <end position="80"/>
    </location>
</feature>
<reference evidence="3" key="1">
    <citation type="journal article" date="2024" name="Antonie Van Leeuwenhoek">
        <title>Isoptericola haloaureus sp. nov., a dimorphic actinobacterium isolated from mangrove sediments of southeast India, implicating biosaline agricultural significance through nitrogen fixation and salt tolerance genes.</title>
        <authorList>
            <person name="Prathaban M."/>
            <person name="Prathiviraj R."/>
            <person name="Ravichandran M."/>
            <person name="Natarajan S.D."/>
            <person name="Sobanaa M."/>
            <person name="Hari Krishna Kumar S."/>
            <person name="Chandrasekar V."/>
            <person name="Selvin J."/>
        </authorList>
    </citation>
    <scope>NUCLEOTIDE SEQUENCE</scope>
    <source>
        <strain evidence="3">MP1014</strain>
    </source>
</reference>
<protein>
    <submittedName>
        <fullName evidence="3">STM3941 family protein</fullName>
    </submittedName>
</protein>
<gene>
    <name evidence="3" type="ORF">V5O49_07650</name>
</gene>
<accession>A0ABU7Z670</accession>
<sequence>MTATDAWDQRLLLGGEVRISGSRWRLVGYLAIAVAFAVVGVWMWLDAATSRLMSGFVLGFAGIGVLVFLWQIVRPVFFVVTRGGIRYKGRAYPWDDLLGVEEINIARARMVLLRLDESAAERMASSSGTTRTLMAADTAVVGAPGISIPGPFPQHRELVSWLEATRARFSSRPSRPDPSPVDGQDASAVTPRDVGARRD</sequence>
<dbReference type="InterPro" id="IPR048136">
    <property type="entry name" value="STM3941-like"/>
</dbReference>
<evidence type="ECO:0000313" key="4">
    <source>
        <dbReference type="Proteomes" id="UP001310387"/>
    </source>
</evidence>
<keyword evidence="2" id="KW-0812">Transmembrane</keyword>
<keyword evidence="4" id="KW-1185">Reference proteome</keyword>
<evidence type="ECO:0000256" key="1">
    <source>
        <dbReference type="SAM" id="MobiDB-lite"/>
    </source>
</evidence>